<dbReference type="EMBL" id="CP022098">
    <property type="protein sequence ID" value="ATB43074.1"/>
    <property type="molecule type" value="Genomic_DNA"/>
</dbReference>
<organism evidence="13 14">
    <name type="scientific">Cystobacter fuscus</name>
    <dbReference type="NCBI Taxonomy" id="43"/>
    <lineage>
        <taxon>Bacteria</taxon>
        <taxon>Pseudomonadati</taxon>
        <taxon>Myxococcota</taxon>
        <taxon>Myxococcia</taxon>
        <taxon>Myxococcales</taxon>
        <taxon>Cystobacterineae</taxon>
        <taxon>Archangiaceae</taxon>
        <taxon>Cystobacter</taxon>
    </lineage>
</organism>
<keyword evidence="4" id="KW-0479">Metal-binding</keyword>
<dbReference type="KEGG" id="cfus:CYFUS_008553"/>
<dbReference type="FunFam" id="3.30.420.40:FF:000153">
    <property type="entry name" value="Putative fructokinase"/>
    <property type="match status" value="1"/>
</dbReference>
<reference evidence="13 14" key="1">
    <citation type="submission" date="2017-06" db="EMBL/GenBank/DDBJ databases">
        <title>Sequencing and comparative analysis of myxobacterial genomes.</title>
        <authorList>
            <person name="Rupp O."/>
            <person name="Goesmann A."/>
            <person name="Sogaard-Andersen L."/>
        </authorList>
    </citation>
    <scope>NUCLEOTIDE SEQUENCE [LARGE SCALE GENOMIC DNA]</scope>
    <source>
        <strain evidence="13 14">DSM 52655</strain>
    </source>
</reference>
<protein>
    <recommendedName>
        <fullName evidence="11">fructokinase</fullName>
        <ecNumber evidence="11">2.7.1.4</ecNumber>
    </recommendedName>
</protein>
<evidence type="ECO:0000256" key="8">
    <source>
        <dbReference type="ARBA" id="ARBA00022840"/>
    </source>
</evidence>
<dbReference type="Gene3D" id="3.30.420.40">
    <property type="match status" value="2"/>
</dbReference>
<dbReference type="InterPro" id="IPR051804">
    <property type="entry name" value="Carb_Metab_Reg_Kinase/Isom"/>
</dbReference>
<evidence type="ECO:0000256" key="4">
    <source>
        <dbReference type="ARBA" id="ARBA00022723"/>
    </source>
</evidence>
<evidence type="ECO:0000256" key="11">
    <source>
        <dbReference type="ARBA" id="ARBA00038887"/>
    </source>
</evidence>
<dbReference type="InterPro" id="IPR049874">
    <property type="entry name" value="ROK_cs"/>
</dbReference>
<evidence type="ECO:0000256" key="6">
    <source>
        <dbReference type="ARBA" id="ARBA00022777"/>
    </source>
</evidence>
<sequence>MKTLLGGIEAGGTKFVCAMGTGPDDIRALVRIPTTTPEATIGQALAFFQEQTRQHGPLAALGIASFGPVDLHPDSPRYGFITSTPKPGWRNADLAGPFRRALDIPVGFDTDVNGAALGEKQWGAAQGLDTFIYLTVGTGIGGGALINGRLLHGLLHPEMGHFRPPRDAKADPFPGCCPFHGDCFEGLASGPALEKRWGQPAESLPPEHPAWALEAHYIAQALANYICILSPQRLILGGGVMAQGHLFPRVRAEVLRLLNGYVQAPALLEHLDSYIVPPGLGDRAGVLGSLALALDAARPGRDG</sequence>
<comment type="similarity">
    <text evidence="2">Belongs to the ROK (NagC/XylR) family.</text>
</comment>
<dbReference type="FunFam" id="3.30.420.40:FF:000136">
    <property type="entry name" value="Putative fructokinase"/>
    <property type="match status" value="1"/>
</dbReference>
<dbReference type="Pfam" id="PF00480">
    <property type="entry name" value="ROK"/>
    <property type="match status" value="1"/>
</dbReference>
<gene>
    <name evidence="13" type="ORF">CYFUS_008553</name>
</gene>
<evidence type="ECO:0000256" key="3">
    <source>
        <dbReference type="ARBA" id="ARBA00022679"/>
    </source>
</evidence>
<dbReference type="RefSeq" id="WP_095990540.1">
    <property type="nucleotide sequence ID" value="NZ_CP022098.1"/>
</dbReference>
<keyword evidence="5" id="KW-0547">Nucleotide-binding</keyword>
<keyword evidence="6 13" id="KW-0418">Kinase</keyword>
<dbReference type="InterPro" id="IPR043129">
    <property type="entry name" value="ATPase_NBD"/>
</dbReference>
<keyword evidence="3" id="KW-0808">Transferase</keyword>
<dbReference type="PANTHER" id="PTHR42742:SF3">
    <property type="entry name" value="FRUCTOKINASE"/>
    <property type="match status" value="1"/>
</dbReference>
<evidence type="ECO:0000256" key="7">
    <source>
        <dbReference type="ARBA" id="ARBA00022833"/>
    </source>
</evidence>
<dbReference type="GO" id="GO:0046872">
    <property type="term" value="F:metal ion binding"/>
    <property type="evidence" value="ECO:0007669"/>
    <property type="project" value="UniProtKB-KW"/>
</dbReference>
<dbReference type="InterPro" id="IPR000600">
    <property type="entry name" value="ROK"/>
</dbReference>
<evidence type="ECO:0000313" key="14">
    <source>
        <dbReference type="Proteomes" id="UP000217257"/>
    </source>
</evidence>
<evidence type="ECO:0000256" key="2">
    <source>
        <dbReference type="ARBA" id="ARBA00006479"/>
    </source>
</evidence>
<dbReference type="EC" id="2.7.1.4" evidence="11"/>
<evidence type="ECO:0000256" key="1">
    <source>
        <dbReference type="ARBA" id="ARBA00001946"/>
    </source>
</evidence>
<accession>A0A250JGQ9</accession>
<evidence type="ECO:0000256" key="5">
    <source>
        <dbReference type="ARBA" id="ARBA00022741"/>
    </source>
</evidence>
<keyword evidence="10" id="KW-0119">Carbohydrate metabolism</keyword>
<dbReference type="PROSITE" id="PS01125">
    <property type="entry name" value="ROK"/>
    <property type="match status" value="1"/>
</dbReference>
<dbReference type="GO" id="GO:0008865">
    <property type="term" value="F:fructokinase activity"/>
    <property type="evidence" value="ECO:0007669"/>
    <property type="project" value="UniProtKB-EC"/>
</dbReference>
<dbReference type="PANTHER" id="PTHR42742">
    <property type="entry name" value="TRANSCRIPTIONAL REPRESSOR MPRA"/>
    <property type="match status" value="1"/>
</dbReference>
<keyword evidence="7" id="KW-0862">Zinc</keyword>
<dbReference type="AlphaFoldDB" id="A0A250JGQ9"/>
<evidence type="ECO:0000256" key="9">
    <source>
        <dbReference type="ARBA" id="ARBA00022842"/>
    </source>
</evidence>
<name>A0A250JGQ9_9BACT</name>
<dbReference type="SUPFAM" id="SSF53067">
    <property type="entry name" value="Actin-like ATPase domain"/>
    <property type="match status" value="1"/>
</dbReference>
<keyword evidence="8" id="KW-0067">ATP-binding</keyword>
<dbReference type="CDD" id="cd24067">
    <property type="entry name" value="ASKHA_NBD_ROK_BsFRK-like"/>
    <property type="match status" value="1"/>
</dbReference>
<dbReference type="GO" id="GO:0005524">
    <property type="term" value="F:ATP binding"/>
    <property type="evidence" value="ECO:0007669"/>
    <property type="project" value="UniProtKB-KW"/>
</dbReference>
<comment type="catalytic activity">
    <reaction evidence="12">
        <text>D-fructose + ATP = D-fructose 6-phosphate + ADP + H(+)</text>
        <dbReference type="Rhea" id="RHEA:16125"/>
        <dbReference type="ChEBI" id="CHEBI:15378"/>
        <dbReference type="ChEBI" id="CHEBI:30616"/>
        <dbReference type="ChEBI" id="CHEBI:37721"/>
        <dbReference type="ChEBI" id="CHEBI:61527"/>
        <dbReference type="ChEBI" id="CHEBI:456216"/>
        <dbReference type="EC" id="2.7.1.4"/>
    </reaction>
</comment>
<evidence type="ECO:0000256" key="12">
    <source>
        <dbReference type="ARBA" id="ARBA00048451"/>
    </source>
</evidence>
<evidence type="ECO:0000256" key="10">
    <source>
        <dbReference type="ARBA" id="ARBA00023277"/>
    </source>
</evidence>
<evidence type="ECO:0000313" key="13">
    <source>
        <dbReference type="EMBL" id="ATB43074.1"/>
    </source>
</evidence>
<comment type="cofactor">
    <cofactor evidence="1">
        <name>Mg(2+)</name>
        <dbReference type="ChEBI" id="CHEBI:18420"/>
    </cofactor>
</comment>
<proteinExistence type="inferred from homology"/>
<keyword evidence="9" id="KW-0460">Magnesium</keyword>
<dbReference type="Proteomes" id="UP000217257">
    <property type="component" value="Chromosome"/>
</dbReference>